<evidence type="ECO:0000313" key="2">
    <source>
        <dbReference type="Proteomes" id="UP001164929"/>
    </source>
</evidence>
<sequence>MDGAPAILYIASIKSFSLLSFPFYYRGRLTRIFDLGTTDFFNETPFLALATFLFSPSGFLPGSCFSSGPFPSQDPLEFSPSCFFLFSPSGFLSGSCFSSGPFPSQDPLEFSPSGPSPSQDPFEFSPLGFFLFELPGSFWRSCFSSGPFPSPDPFESSPSGFFPFRLRGFFLFRLRGFFWGSCFSSGPFPSPDPSEFSPSGFFMFRLSSCSFPAQNPFEFLPSCFFLFSPSGFFWGSCSSCGPFPSQDPFEFSPAAAVLFLHQTLLSFHPLVSSCLNCLVPSGDHVLALVLFLHQTLLSFHPLDSSCFDLALVLFLHQTLLSFHPLVSSCLNCLVPSGDHVLALLWISWLRARAGRVSKIVQTIKSRHSCRWCRGIASSVGSGRHWRRSSGVKRRHPLMWKETSDLPHTVSQNRNLLVPSFERHQTLESVSCLDWTCSFCYGVVVIQIQGVAVLQPRDSSKAIHSSQPQQGLRMLSGAVLGEYCISSFSTGEER</sequence>
<protein>
    <submittedName>
        <fullName evidence="1">Uncharacterized protein</fullName>
    </submittedName>
</protein>
<comment type="caution">
    <text evidence="1">The sequence shown here is derived from an EMBL/GenBank/DDBJ whole genome shotgun (WGS) entry which is preliminary data.</text>
</comment>
<reference evidence="1" key="1">
    <citation type="journal article" date="2023" name="Mol. Ecol. Resour.">
        <title>Chromosome-level genome assembly of a triploid poplar Populus alba 'Berolinensis'.</title>
        <authorList>
            <person name="Chen S."/>
            <person name="Yu Y."/>
            <person name="Wang X."/>
            <person name="Wang S."/>
            <person name="Zhang T."/>
            <person name="Zhou Y."/>
            <person name="He R."/>
            <person name="Meng N."/>
            <person name="Wang Y."/>
            <person name="Liu W."/>
            <person name="Liu Z."/>
            <person name="Liu J."/>
            <person name="Guo Q."/>
            <person name="Huang H."/>
            <person name="Sederoff R.R."/>
            <person name="Wang G."/>
            <person name="Qu G."/>
            <person name="Chen S."/>
        </authorList>
    </citation>
    <scope>NUCLEOTIDE SEQUENCE</scope>
    <source>
        <strain evidence="1">SC-2020</strain>
    </source>
</reference>
<dbReference type="Proteomes" id="UP001164929">
    <property type="component" value="Chromosome 13"/>
</dbReference>
<evidence type="ECO:0000313" key="1">
    <source>
        <dbReference type="EMBL" id="KAJ6974085.1"/>
    </source>
</evidence>
<dbReference type="EMBL" id="JAQIZT010000013">
    <property type="protein sequence ID" value="KAJ6974085.1"/>
    <property type="molecule type" value="Genomic_DNA"/>
</dbReference>
<accession>A0AAD6LVH1</accession>
<organism evidence="1 2">
    <name type="scientific">Populus alba x Populus x berolinensis</name>
    <dbReference type="NCBI Taxonomy" id="444605"/>
    <lineage>
        <taxon>Eukaryota</taxon>
        <taxon>Viridiplantae</taxon>
        <taxon>Streptophyta</taxon>
        <taxon>Embryophyta</taxon>
        <taxon>Tracheophyta</taxon>
        <taxon>Spermatophyta</taxon>
        <taxon>Magnoliopsida</taxon>
        <taxon>eudicotyledons</taxon>
        <taxon>Gunneridae</taxon>
        <taxon>Pentapetalae</taxon>
        <taxon>rosids</taxon>
        <taxon>fabids</taxon>
        <taxon>Malpighiales</taxon>
        <taxon>Salicaceae</taxon>
        <taxon>Saliceae</taxon>
        <taxon>Populus</taxon>
    </lineage>
</organism>
<name>A0AAD6LVH1_9ROSI</name>
<dbReference type="AlphaFoldDB" id="A0AAD6LVH1"/>
<keyword evidence="2" id="KW-1185">Reference proteome</keyword>
<gene>
    <name evidence="1" type="ORF">NC653_030222</name>
</gene>
<proteinExistence type="predicted"/>